<proteinExistence type="predicted"/>
<evidence type="ECO:0000313" key="2">
    <source>
        <dbReference type="EMBL" id="CRG84373.1"/>
    </source>
</evidence>
<reference evidence="2 3" key="1">
    <citation type="submission" date="2015-04" db="EMBL/GenBank/DDBJ databases">
        <authorList>
            <person name="Syromyatnikov M.Y."/>
            <person name="Popov V.N."/>
        </authorList>
    </citation>
    <scope>NUCLEOTIDE SEQUENCE [LARGE SCALE GENOMIC DNA]</scope>
    <source>
        <strain evidence="2">WF-38-12</strain>
    </source>
</reference>
<accession>A0A0U1LMR8</accession>
<feature type="compositionally biased region" description="Basic residues" evidence="1">
    <location>
        <begin position="106"/>
        <end position="116"/>
    </location>
</feature>
<organism evidence="2 3">
    <name type="scientific">Talaromyces islandicus</name>
    <name type="common">Penicillium islandicum</name>
    <dbReference type="NCBI Taxonomy" id="28573"/>
    <lineage>
        <taxon>Eukaryota</taxon>
        <taxon>Fungi</taxon>
        <taxon>Dikarya</taxon>
        <taxon>Ascomycota</taxon>
        <taxon>Pezizomycotina</taxon>
        <taxon>Eurotiomycetes</taxon>
        <taxon>Eurotiomycetidae</taxon>
        <taxon>Eurotiales</taxon>
        <taxon>Trichocomaceae</taxon>
        <taxon>Talaromyces</taxon>
        <taxon>Talaromyces sect. Islandici</taxon>
    </lineage>
</organism>
<dbReference type="EMBL" id="CVMT01000001">
    <property type="protein sequence ID" value="CRG84373.1"/>
    <property type="molecule type" value="Genomic_DNA"/>
</dbReference>
<name>A0A0U1LMR8_TALIS</name>
<feature type="compositionally biased region" description="Basic residues" evidence="1">
    <location>
        <begin position="67"/>
        <end position="76"/>
    </location>
</feature>
<protein>
    <submittedName>
        <fullName evidence="2">Uncharacterized protein</fullName>
    </submittedName>
</protein>
<keyword evidence="3" id="KW-1185">Reference proteome</keyword>
<gene>
    <name evidence="2" type="ORF">PISL3812_01667</name>
</gene>
<feature type="compositionally biased region" description="Polar residues" evidence="1">
    <location>
        <begin position="1"/>
        <end position="33"/>
    </location>
</feature>
<sequence>MSANETSRTPSQQPESSAGPTVPDSLNSGQNVETPVATPAQRRRTRQPAARKDKKPKKSRACEQCARKKIACKHRHIISDETSTTASPEIVRSAEPEEPPEEPQPKRPRRTVRRPAAHGDVVEYNPVTVADTAEPAAQPKRKASASRRSKRGHTEMEEPVVGASASAKDAEPSLPAVRRGSLSAAQSLDEFSALKWTESMWSHVEREFRGVEAFWIDWRASVDVSYDKFDLLVQQMKRMDHVVEGWKRQIEVERERQRQ</sequence>
<dbReference type="Proteomes" id="UP000054383">
    <property type="component" value="Unassembled WGS sequence"/>
</dbReference>
<feature type="region of interest" description="Disordered" evidence="1">
    <location>
        <begin position="1"/>
        <end position="178"/>
    </location>
</feature>
<feature type="compositionally biased region" description="Basic residues" evidence="1">
    <location>
        <begin position="139"/>
        <end position="151"/>
    </location>
</feature>
<evidence type="ECO:0000256" key="1">
    <source>
        <dbReference type="SAM" id="MobiDB-lite"/>
    </source>
</evidence>
<evidence type="ECO:0000313" key="3">
    <source>
        <dbReference type="Proteomes" id="UP000054383"/>
    </source>
</evidence>
<dbReference type="AlphaFoldDB" id="A0A0U1LMR8"/>